<reference evidence="2" key="1">
    <citation type="submission" date="2015-10" db="EMBL/GenBank/DDBJ databases">
        <title>Draft genome sequence of Salegentibacter mishustinae KCTC 12263.</title>
        <authorList>
            <person name="Lin W."/>
            <person name="Zheng Q."/>
        </authorList>
    </citation>
    <scope>NUCLEOTIDE SEQUENCE [LARGE SCALE GENOMIC DNA]</scope>
    <source>
        <strain evidence="2">KCTC 12263</strain>
    </source>
</reference>
<dbReference type="Gene3D" id="3.90.226.10">
    <property type="entry name" value="2-enoyl-CoA Hydratase, Chain A, domain 1"/>
    <property type="match status" value="1"/>
</dbReference>
<dbReference type="AlphaFoldDB" id="A0A0Q9ZEU6"/>
<dbReference type="EMBL" id="LKTP01000038">
    <property type="protein sequence ID" value="KRG27095.1"/>
    <property type="molecule type" value="Genomic_DNA"/>
</dbReference>
<dbReference type="SUPFAM" id="SSF52096">
    <property type="entry name" value="ClpP/crotonase"/>
    <property type="match status" value="1"/>
</dbReference>
<dbReference type="GO" id="GO:0007165">
    <property type="term" value="P:signal transduction"/>
    <property type="evidence" value="ECO:0007669"/>
    <property type="project" value="TreeGrafter"/>
</dbReference>
<protein>
    <recommendedName>
        <fullName evidence="1">Tail specific protease domain-containing protein</fullName>
    </recommendedName>
</protein>
<dbReference type="GO" id="GO:0006508">
    <property type="term" value="P:proteolysis"/>
    <property type="evidence" value="ECO:0007669"/>
    <property type="project" value="InterPro"/>
</dbReference>
<dbReference type="OrthoDB" id="7314861at2"/>
<evidence type="ECO:0000313" key="3">
    <source>
        <dbReference type="Proteomes" id="UP000051643"/>
    </source>
</evidence>
<proteinExistence type="predicted"/>
<dbReference type="GO" id="GO:0004175">
    <property type="term" value="F:endopeptidase activity"/>
    <property type="evidence" value="ECO:0007669"/>
    <property type="project" value="TreeGrafter"/>
</dbReference>
<name>A0A0Q9ZEU6_9FLAO</name>
<comment type="caution">
    <text evidence="2">The sequence shown here is derived from an EMBL/GenBank/DDBJ whole genome shotgun (WGS) entry which is preliminary data.</text>
</comment>
<accession>A0A0Q9ZEU6</accession>
<sequence>MNRIIILFAIIMNFQNVHSQNNELSRDDKKSIKKMIREFEKKSIYKDSIDWESFEKQVWKSAEFSKDSAVITALTLNGEKHSMYYDQSLKKYLSPVGKDTYNYEEVQPFEADENLGYINLESFINSRTSLDETLKKGAEYINENLQNIKKEDSKNLKGWVIDLRKNNGGNMWPMLISLTPFLENKILGHFLIENKWQVWKKEENQIFDGSSNKTKKFIEEPIEYKLKNKNLKVAVLINNNTASSGEATAIALMSNPNIKFFGDETAGYTTSNNTIHLKNNDILIMTSGVMADHTKKEYWNGITPEFEISPKGDLKGRILEWFN</sequence>
<dbReference type="Proteomes" id="UP000051643">
    <property type="component" value="Unassembled WGS sequence"/>
</dbReference>
<dbReference type="GO" id="GO:0030288">
    <property type="term" value="C:outer membrane-bounded periplasmic space"/>
    <property type="evidence" value="ECO:0007669"/>
    <property type="project" value="TreeGrafter"/>
</dbReference>
<evidence type="ECO:0000259" key="1">
    <source>
        <dbReference type="SMART" id="SM00245"/>
    </source>
</evidence>
<dbReference type="Pfam" id="PF03572">
    <property type="entry name" value="Peptidase_S41"/>
    <property type="match status" value="1"/>
</dbReference>
<dbReference type="SMART" id="SM00245">
    <property type="entry name" value="TSPc"/>
    <property type="match status" value="1"/>
</dbReference>
<dbReference type="PANTHER" id="PTHR32060">
    <property type="entry name" value="TAIL-SPECIFIC PROTEASE"/>
    <property type="match status" value="1"/>
</dbReference>
<organism evidence="2 3">
    <name type="scientific">Salegentibacter mishustinae</name>
    <dbReference type="NCBI Taxonomy" id="270918"/>
    <lineage>
        <taxon>Bacteria</taxon>
        <taxon>Pseudomonadati</taxon>
        <taxon>Bacteroidota</taxon>
        <taxon>Flavobacteriia</taxon>
        <taxon>Flavobacteriales</taxon>
        <taxon>Flavobacteriaceae</taxon>
        <taxon>Salegentibacter</taxon>
    </lineage>
</organism>
<dbReference type="PANTHER" id="PTHR32060:SF30">
    <property type="entry name" value="CARBOXY-TERMINAL PROCESSING PROTEASE CTPA"/>
    <property type="match status" value="1"/>
</dbReference>
<dbReference type="RefSeq" id="WP_057483261.1">
    <property type="nucleotide sequence ID" value="NZ_BMWR01000006.1"/>
</dbReference>
<evidence type="ECO:0000313" key="2">
    <source>
        <dbReference type="EMBL" id="KRG27095.1"/>
    </source>
</evidence>
<gene>
    <name evidence="2" type="ORF">APR42_12710</name>
</gene>
<keyword evidence="3" id="KW-1185">Reference proteome</keyword>
<dbReference type="STRING" id="270918.APR42_12710"/>
<dbReference type="InterPro" id="IPR005151">
    <property type="entry name" value="Tail-specific_protease"/>
</dbReference>
<dbReference type="InterPro" id="IPR029045">
    <property type="entry name" value="ClpP/crotonase-like_dom_sf"/>
</dbReference>
<dbReference type="GO" id="GO:0008236">
    <property type="term" value="F:serine-type peptidase activity"/>
    <property type="evidence" value="ECO:0007669"/>
    <property type="project" value="InterPro"/>
</dbReference>
<feature type="domain" description="Tail specific protease" evidence="1">
    <location>
        <begin position="86"/>
        <end position="309"/>
    </location>
</feature>